<evidence type="ECO:0000313" key="3">
    <source>
        <dbReference type="EMBL" id="CAK0802293.1"/>
    </source>
</evidence>
<name>A0ABN9QC37_9DINO</name>
<dbReference type="EMBL" id="CAUYUJ010002769">
    <property type="protein sequence ID" value="CAK0802293.1"/>
    <property type="molecule type" value="Genomic_DNA"/>
</dbReference>
<proteinExistence type="predicted"/>
<organism evidence="3 4">
    <name type="scientific">Prorocentrum cordatum</name>
    <dbReference type="NCBI Taxonomy" id="2364126"/>
    <lineage>
        <taxon>Eukaryota</taxon>
        <taxon>Sar</taxon>
        <taxon>Alveolata</taxon>
        <taxon>Dinophyceae</taxon>
        <taxon>Prorocentrales</taxon>
        <taxon>Prorocentraceae</taxon>
        <taxon>Prorocentrum</taxon>
    </lineage>
</organism>
<keyword evidence="2" id="KW-1133">Transmembrane helix</keyword>
<evidence type="ECO:0000256" key="2">
    <source>
        <dbReference type="SAM" id="Phobius"/>
    </source>
</evidence>
<feature type="region of interest" description="Disordered" evidence="1">
    <location>
        <begin position="52"/>
        <end position="154"/>
    </location>
</feature>
<gene>
    <name evidence="3" type="ORF">PCOR1329_LOCUS9848</name>
</gene>
<feature type="compositionally biased region" description="Low complexity" evidence="1">
    <location>
        <begin position="67"/>
        <end position="81"/>
    </location>
</feature>
<feature type="transmembrane region" description="Helical" evidence="2">
    <location>
        <begin position="255"/>
        <end position="278"/>
    </location>
</feature>
<comment type="caution">
    <text evidence="3">The sequence shown here is derived from an EMBL/GenBank/DDBJ whole genome shotgun (WGS) entry which is preliminary data.</text>
</comment>
<keyword evidence="2" id="KW-0472">Membrane</keyword>
<reference evidence="3" key="1">
    <citation type="submission" date="2023-10" db="EMBL/GenBank/DDBJ databases">
        <authorList>
            <person name="Chen Y."/>
            <person name="Shah S."/>
            <person name="Dougan E. K."/>
            <person name="Thang M."/>
            <person name="Chan C."/>
        </authorList>
    </citation>
    <scope>NUCLEOTIDE SEQUENCE [LARGE SCALE GENOMIC DNA]</scope>
</reference>
<keyword evidence="4" id="KW-1185">Reference proteome</keyword>
<evidence type="ECO:0000313" key="4">
    <source>
        <dbReference type="Proteomes" id="UP001189429"/>
    </source>
</evidence>
<dbReference type="Proteomes" id="UP001189429">
    <property type="component" value="Unassembled WGS sequence"/>
</dbReference>
<evidence type="ECO:0000256" key="1">
    <source>
        <dbReference type="SAM" id="MobiDB-lite"/>
    </source>
</evidence>
<feature type="compositionally biased region" description="Basic residues" evidence="1">
    <location>
        <begin position="109"/>
        <end position="138"/>
    </location>
</feature>
<keyword evidence="2" id="KW-0812">Transmembrane</keyword>
<protein>
    <submittedName>
        <fullName evidence="3">Uncharacterized protein</fullName>
    </submittedName>
</protein>
<accession>A0ABN9QC37</accession>
<feature type="transmembrane region" description="Helical" evidence="2">
    <location>
        <begin position="290"/>
        <end position="308"/>
    </location>
</feature>
<feature type="compositionally biased region" description="Basic residues" evidence="1">
    <location>
        <begin position="88"/>
        <end position="101"/>
    </location>
</feature>
<sequence>MLPRPSEGPQGPKTAKSRLLQFVLERRISWSWRGSVGAGASDAVRPLWPSAPGVAKHAPGRAGRHGGPPSHAVARAAAAAPGREEGHLRRRRARRPARGRGRGGALWHTWRRRRRGGARRPHRRGRRPRRRQRRRRRVPLAPAGASEGPDEDVLSDEQDGVLLAHRLRRRRVPHRRCVHDRLPLCVQGARDGREAAVPADAIPVHLSAAPMVGAPGDFRSNLSSPCADVGVLCHTLCCPAVRIADTYAAAGVMSFWCACFAWLGCWVVAGFACMLWNGQFDDGTQLRDETSLLVALLTGCALQALAFAPRRQYLRVRNGGLHGDFATGHHFIVWACCAPCAASQEARQVDSVQGVEVRCCCRLGRLRAGAGVWVRGHVHAGARGRGGAARAGWRLLRHADALVHGRWARLLPLGPGLGGRRKAQQRVSCHSLTQACPGPELSRGVPAGFH</sequence>